<reference evidence="2" key="1">
    <citation type="submission" date="2018-11" db="EMBL/GenBank/DDBJ databases">
        <authorList>
            <consortium name="Pathogen Informatics"/>
        </authorList>
    </citation>
    <scope>NUCLEOTIDE SEQUENCE</scope>
</reference>
<protein>
    <submittedName>
        <fullName evidence="2">Uncharacterized protein</fullName>
    </submittedName>
</protein>
<feature type="region of interest" description="Disordered" evidence="1">
    <location>
        <begin position="137"/>
        <end position="172"/>
    </location>
</feature>
<evidence type="ECO:0000256" key="1">
    <source>
        <dbReference type="SAM" id="MobiDB-lite"/>
    </source>
</evidence>
<dbReference type="AlphaFoldDB" id="A0A3S5BHX5"/>
<gene>
    <name evidence="2" type="ORF">PXEA_LOCUS18302</name>
</gene>
<dbReference type="EMBL" id="CAAALY010070162">
    <property type="protein sequence ID" value="VEL24862.1"/>
    <property type="molecule type" value="Genomic_DNA"/>
</dbReference>
<name>A0A3S5BHX5_9PLAT</name>
<organism evidence="2 3">
    <name type="scientific">Protopolystoma xenopodis</name>
    <dbReference type="NCBI Taxonomy" id="117903"/>
    <lineage>
        <taxon>Eukaryota</taxon>
        <taxon>Metazoa</taxon>
        <taxon>Spiralia</taxon>
        <taxon>Lophotrochozoa</taxon>
        <taxon>Platyhelminthes</taxon>
        <taxon>Monogenea</taxon>
        <taxon>Polyopisthocotylea</taxon>
        <taxon>Polystomatidea</taxon>
        <taxon>Polystomatidae</taxon>
        <taxon>Protopolystoma</taxon>
    </lineage>
</organism>
<comment type="caution">
    <text evidence="2">The sequence shown here is derived from an EMBL/GenBank/DDBJ whole genome shotgun (WGS) entry which is preliminary data.</text>
</comment>
<feature type="compositionally biased region" description="Polar residues" evidence="1">
    <location>
        <begin position="273"/>
        <end position="283"/>
    </location>
</feature>
<feature type="region of interest" description="Disordered" evidence="1">
    <location>
        <begin position="260"/>
        <end position="283"/>
    </location>
</feature>
<evidence type="ECO:0000313" key="2">
    <source>
        <dbReference type="EMBL" id="VEL24862.1"/>
    </source>
</evidence>
<keyword evidence="3" id="KW-1185">Reference proteome</keyword>
<sequence>MRRKFLRKVIISESVDLALVLPPGTTGAAAEAISTRSTAASDAALATAAEVGEKVAVGAVTLPSGSKCAPNLRYPTSVSFQSLRLAERNVVVGCPSASRFSESTLTVTTQMTNSKEHLDADAPDSLWPRDASHSEAFSAPAGRFPANPVGSRPSRAGLASSATPSQAPIMTGPAAGLELRPAFCRPTSIPDGSGLDRPLYDARPAGRRAERFVMATANPTSSCTPSGFAPRTLMRLHTFDSATSARPSQEALLQDPFSEATALPTHTPLHPTKSSTAWTGRLA</sequence>
<accession>A0A3S5BHX5</accession>
<evidence type="ECO:0000313" key="3">
    <source>
        <dbReference type="Proteomes" id="UP000784294"/>
    </source>
</evidence>
<proteinExistence type="predicted"/>
<feature type="compositionally biased region" description="Low complexity" evidence="1">
    <location>
        <begin position="260"/>
        <end position="272"/>
    </location>
</feature>
<dbReference type="Proteomes" id="UP000784294">
    <property type="component" value="Unassembled WGS sequence"/>
</dbReference>